<dbReference type="AlphaFoldDB" id="A0AAP1C3S9"/>
<keyword evidence="1" id="KW-0472">Membrane</keyword>
<reference evidence="2 3" key="1">
    <citation type="submission" date="2015-11" db="EMBL/GenBank/DDBJ databases">
        <title>Expanding the genomic diversity of Burkholderia species for the development of highly accurate diagnostics.</title>
        <authorList>
            <person name="Sahl J."/>
            <person name="Keim P."/>
            <person name="Wagner D."/>
        </authorList>
    </citation>
    <scope>NUCLEOTIDE SEQUENCE [LARGE SCALE GENOMIC DNA]</scope>
    <source>
        <strain evidence="2 3">RF32-BP12</strain>
    </source>
</reference>
<evidence type="ECO:0000313" key="2">
    <source>
        <dbReference type="EMBL" id="KVA00787.1"/>
    </source>
</evidence>
<dbReference type="EMBL" id="LOTQ01000044">
    <property type="protein sequence ID" value="KVA00787.1"/>
    <property type="molecule type" value="Genomic_DNA"/>
</dbReference>
<accession>A0AAP1C3S9</accession>
<gene>
    <name evidence="2" type="ORF">WI41_01670</name>
</gene>
<feature type="transmembrane region" description="Helical" evidence="1">
    <location>
        <begin position="168"/>
        <end position="193"/>
    </location>
</feature>
<dbReference type="NCBIfam" id="NF041560">
    <property type="entry name" value="T6SS_Burk_ExIF"/>
    <property type="match status" value="1"/>
</dbReference>
<proteinExistence type="predicted"/>
<name>A0AAP1C3S9_9BURK</name>
<dbReference type="InterPro" id="IPR048130">
    <property type="entry name" value="T6SS_ExIF-like"/>
</dbReference>
<keyword evidence="1" id="KW-0812">Transmembrane</keyword>
<keyword evidence="1" id="KW-1133">Transmembrane helix</keyword>
<evidence type="ECO:0000313" key="3">
    <source>
        <dbReference type="Proteomes" id="UP000056450"/>
    </source>
</evidence>
<comment type="caution">
    <text evidence="2">The sequence shown here is derived from an EMBL/GenBank/DDBJ whole genome shotgun (WGS) entry which is preliminary data.</text>
</comment>
<dbReference type="RefSeq" id="WP_059548056.1">
    <property type="nucleotide sequence ID" value="NZ_LOTQ01000044.1"/>
</dbReference>
<protein>
    <submittedName>
        <fullName evidence="2">Uncharacterized protein</fullName>
    </submittedName>
</protein>
<dbReference type="Proteomes" id="UP000056450">
    <property type="component" value="Unassembled WGS sequence"/>
</dbReference>
<feature type="transmembrane region" description="Helical" evidence="1">
    <location>
        <begin position="135"/>
        <end position="162"/>
    </location>
</feature>
<sequence length="247" mass="28013">MENKQATAPVLLRGTITELTKRRAAYEAVFTEADKQAMERTAVVAALAGLNDIALNLSTSTEFTDTVGDLVRFRLNGEEVRAWIWLSVFENGDEVEVVAERAESGWVGYAIRRCSDGILSVHPHCERGSRALFKFFLKFSVLFWSGCALAVTLLVASLMLYGGVHDRWIFFIKTFIVSWGVIEVMAIFIAYNVSRRFKRQLPMANKIFATFGWKDPPNVNLPKTSKKLRKPEDTWQMGKLIFRYAES</sequence>
<evidence type="ECO:0000256" key="1">
    <source>
        <dbReference type="SAM" id="Phobius"/>
    </source>
</evidence>
<organism evidence="2 3">
    <name type="scientific">Burkholderia latens</name>
    <dbReference type="NCBI Taxonomy" id="488446"/>
    <lineage>
        <taxon>Bacteria</taxon>
        <taxon>Pseudomonadati</taxon>
        <taxon>Pseudomonadota</taxon>
        <taxon>Betaproteobacteria</taxon>
        <taxon>Burkholderiales</taxon>
        <taxon>Burkholderiaceae</taxon>
        <taxon>Burkholderia</taxon>
        <taxon>Burkholderia cepacia complex</taxon>
    </lineage>
</organism>